<accession>A0A1R4FMQ2</accession>
<dbReference type="EC" id="1.1.3.8" evidence="1"/>
<dbReference type="RefSeq" id="WP_198962425.1">
    <property type="nucleotide sequence ID" value="NZ_FUHW01000020.1"/>
</dbReference>
<dbReference type="EMBL" id="FUHW01000020">
    <property type="protein sequence ID" value="SJM57022.1"/>
    <property type="molecule type" value="Genomic_DNA"/>
</dbReference>
<gene>
    <name evidence="1" type="ORF">FM101_04740</name>
</gene>
<dbReference type="Proteomes" id="UP000195913">
    <property type="component" value="Unassembled WGS sequence"/>
</dbReference>
<dbReference type="GO" id="GO:0050105">
    <property type="term" value="F:L-gulonolactone oxidase activity"/>
    <property type="evidence" value="ECO:0007669"/>
    <property type="project" value="UniProtKB-EC"/>
</dbReference>
<evidence type="ECO:0000313" key="2">
    <source>
        <dbReference type="Proteomes" id="UP000195913"/>
    </source>
</evidence>
<evidence type="ECO:0000313" key="1">
    <source>
        <dbReference type="EMBL" id="SJM57022.1"/>
    </source>
</evidence>
<keyword evidence="2" id="KW-1185">Reference proteome</keyword>
<protein>
    <submittedName>
        <fullName evidence="1">L-gulono-1,4-lactone oxidase</fullName>
        <ecNumber evidence="1">1.1.3.8</ecNumber>
    </submittedName>
</protein>
<name>A0A1R4FMQ2_9MICC</name>
<proteinExistence type="predicted"/>
<reference evidence="1 2" key="1">
    <citation type="submission" date="2017-02" db="EMBL/GenBank/DDBJ databases">
        <authorList>
            <person name="Peterson S.W."/>
        </authorList>
    </citation>
    <scope>NUCLEOTIDE SEQUENCE [LARGE SCALE GENOMIC DNA]</scope>
    <source>
        <strain evidence="1 2">B Ar 00.02</strain>
    </source>
</reference>
<keyword evidence="1" id="KW-0560">Oxidoreductase</keyword>
<organism evidence="1 2">
    <name type="scientific">Arthrobacter rhombi</name>
    <dbReference type="NCBI Taxonomy" id="71253"/>
    <lineage>
        <taxon>Bacteria</taxon>
        <taxon>Bacillati</taxon>
        <taxon>Actinomycetota</taxon>
        <taxon>Actinomycetes</taxon>
        <taxon>Micrococcales</taxon>
        <taxon>Micrococcaceae</taxon>
        <taxon>Arthrobacter</taxon>
    </lineage>
</organism>
<dbReference type="AlphaFoldDB" id="A0A1R4FMQ2"/>
<sequence length="116" mass="12343">MHLLLDVVRRSTTDTVTVLGGGWVASGPPGKDRLPVPIWPEGLRYAPPEGPSEVRPPLTGPAAAGLSVGDPVSFCHAKAGEPCERLNSVLVYSNGEIIDEWPTYRCEGMAFLQSSS</sequence>